<reference evidence="7 8" key="1">
    <citation type="submission" date="2020-08" db="EMBL/GenBank/DDBJ databases">
        <title>Genomic Encyclopedia of Type Strains, Phase IV (KMG-V): Genome sequencing to study the core and pangenomes of soil and plant-associated prokaryotes.</title>
        <authorList>
            <person name="Whitman W."/>
        </authorList>
    </citation>
    <scope>NUCLEOTIDE SEQUENCE [LARGE SCALE GENOMIC DNA]</scope>
    <source>
        <strain evidence="7 8">X5P3</strain>
    </source>
</reference>
<dbReference type="PANTHER" id="PTHR22600">
    <property type="entry name" value="BETA-HEXOSAMINIDASE"/>
    <property type="match status" value="1"/>
</dbReference>
<dbReference type="GO" id="GO:0005764">
    <property type="term" value="C:lysosome"/>
    <property type="evidence" value="ECO:0007669"/>
    <property type="project" value="TreeGrafter"/>
</dbReference>
<gene>
    <name evidence="7" type="ORF">HDF15_004712</name>
</gene>
<protein>
    <submittedName>
        <fullName evidence="7">Hexosaminidase</fullName>
        <ecNumber evidence="7">3.2.1.52</ecNumber>
    </submittedName>
</protein>
<dbReference type="GO" id="GO:0005975">
    <property type="term" value="P:carbohydrate metabolic process"/>
    <property type="evidence" value="ECO:0007669"/>
    <property type="project" value="InterPro"/>
</dbReference>
<feature type="domain" description="Glycoside hydrolase family 20 catalytic" evidence="5">
    <location>
        <begin position="133"/>
        <end position="445"/>
    </location>
</feature>
<dbReference type="AlphaFoldDB" id="A0A7W8ED46"/>
<feature type="domain" description="Beta-hexosaminidase bacterial type N-terminal" evidence="6">
    <location>
        <begin position="2"/>
        <end position="129"/>
    </location>
</feature>
<accession>A0A7W8ED46</accession>
<evidence type="ECO:0000256" key="2">
    <source>
        <dbReference type="ARBA" id="ARBA00022801"/>
    </source>
</evidence>
<comment type="similarity">
    <text evidence="1">Belongs to the glycosyl hydrolase 20 family.</text>
</comment>
<evidence type="ECO:0000256" key="4">
    <source>
        <dbReference type="PIRSR" id="PIRSR625705-1"/>
    </source>
</evidence>
<dbReference type="GO" id="GO:0016020">
    <property type="term" value="C:membrane"/>
    <property type="evidence" value="ECO:0007669"/>
    <property type="project" value="TreeGrafter"/>
</dbReference>
<dbReference type="InterPro" id="IPR015883">
    <property type="entry name" value="Glyco_hydro_20_cat"/>
</dbReference>
<keyword evidence="2 7" id="KW-0378">Hydrolase</keyword>
<comment type="caution">
    <text evidence="7">The sequence shown here is derived from an EMBL/GenBank/DDBJ whole genome shotgun (WGS) entry which is preliminary data.</text>
</comment>
<dbReference type="Gene3D" id="3.20.20.80">
    <property type="entry name" value="Glycosidases"/>
    <property type="match status" value="1"/>
</dbReference>
<dbReference type="Pfam" id="PF02838">
    <property type="entry name" value="Glyco_hydro_20b"/>
    <property type="match status" value="1"/>
</dbReference>
<evidence type="ECO:0000313" key="7">
    <source>
        <dbReference type="EMBL" id="MBB5066335.1"/>
    </source>
</evidence>
<dbReference type="GO" id="GO:0006689">
    <property type="term" value="P:ganglioside catabolic process"/>
    <property type="evidence" value="ECO:0007669"/>
    <property type="project" value="TreeGrafter"/>
</dbReference>
<evidence type="ECO:0000259" key="6">
    <source>
        <dbReference type="Pfam" id="PF02838"/>
    </source>
</evidence>
<dbReference type="RefSeq" id="WP_184259762.1">
    <property type="nucleotide sequence ID" value="NZ_JACHIO010000026.1"/>
</dbReference>
<dbReference type="PRINTS" id="PR00738">
    <property type="entry name" value="GLHYDRLASE20"/>
</dbReference>
<dbReference type="PANTHER" id="PTHR22600:SF21">
    <property type="entry name" value="BETA-HEXOSAMINIDASE A"/>
    <property type="match status" value="1"/>
</dbReference>
<dbReference type="InterPro" id="IPR025705">
    <property type="entry name" value="Beta_hexosaminidase_sua/sub"/>
</dbReference>
<dbReference type="SUPFAM" id="SSF51445">
    <property type="entry name" value="(Trans)glycosidases"/>
    <property type="match status" value="1"/>
</dbReference>
<dbReference type="Proteomes" id="UP000584867">
    <property type="component" value="Unassembled WGS sequence"/>
</dbReference>
<feature type="active site" description="Proton donor" evidence="4">
    <location>
        <position position="290"/>
    </location>
</feature>
<dbReference type="InterPro" id="IPR029018">
    <property type="entry name" value="Hex-like_dom2"/>
</dbReference>
<dbReference type="Pfam" id="PF00728">
    <property type="entry name" value="Glyco_hydro_20"/>
    <property type="match status" value="1"/>
</dbReference>
<evidence type="ECO:0000256" key="3">
    <source>
        <dbReference type="ARBA" id="ARBA00023295"/>
    </source>
</evidence>
<name>A0A7W8ED46_9BACT</name>
<dbReference type="GO" id="GO:0004563">
    <property type="term" value="F:beta-N-acetylhexosaminidase activity"/>
    <property type="evidence" value="ECO:0007669"/>
    <property type="project" value="UniProtKB-EC"/>
</dbReference>
<dbReference type="Gene3D" id="3.30.379.10">
    <property type="entry name" value="Chitobiase/beta-hexosaminidase domain 2-like"/>
    <property type="match status" value="1"/>
</dbReference>
<proteinExistence type="inferred from homology"/>
<evidence type="ECO:0000256" key="1">
    <source>
        <dbReference type="ARBA" id="ARBA00006285"/>
    </source>
</evidence>
<evidence type="ECO:0000259" key="5">
    <source>
        <dbReference type="Pfam" id="PF00728"/>
    </source>
</evidence>
<dbReference type="EC" id="3.2.1.52" evidence="7"/>
<dbReference type="InterPro" id="IPR015882">
    <property type="entry name" value="HEX_bac_N"/>
</dbReference>
<dbReference type="EMBL" id="JACHIO010000026">
    <property type="protein sequence ID" value="MBB5066335.1"/>
    <property type="molecule type" value="Genomic_DNA"/>
</dbReference>
<dbReference type="SUPFAM" id="SSF55545">
    <property type="entry name" value="beta-N-acetylhexosaminidase-like domain"/>
    <property type="match status" value="1"/>
</dbReference>
<organism evidence="7 8">
    <name type="scientific">Granulicella mallensis</name>
    <dbReference type="NCBI Taxonomy" id="940614"/>
    <lineage>
        <taxon>Bacteria</taxon>
        <taxon>Pseudomonadati</taxon>
        <taxon>Acidobacteriota</taxon>
        <taxon>Terriglobia</taxon>
        <taxon>Terriglobales</taxon>
        <taxon>Acidobacteriaceae</taxon>
        <taxon>Granulicella</taxon>
    </lineage>
</organism>
<dbReference type="GO" id="GO:0030203">
    <property type="term" value="P:glycosaminoglycan metabolic process"/>
    <property type="evidence" value="ECO:0007669"/>
    <property type="project" value="TreeGrafter"/>
</dbReference>
<evidence type="ECO:0000313" key="8">
    <source>
        <dbReference type="Proteomes" id="UP000584867"/>
    </source>
</evidence>
<dbReference type="InterPro" id="IPR017853">
    <property type="entry name" value="GH"/>
</dbReference>
<sequence>MPWPSHVTQQEGFLTLEHTPQIQLTGGDERVHHALTRFMRNLSARTGVPFDHHFSGAPEGPRFVIRCTGPGLHVQALAEDESYHLTVSQTGMELTAANPLGIMHGLETVLQLVEPSPQGWVLPDVLIDDTPRFAWRGLMIDVSRHFMPFEALERNIDGMAAVKLNVLHLHLSDDEGFRVETKRRPRLTELASDGLFYTQDQMRELIAYARDRGVRVVPEFDVPGHAVSWLVAYPKLASGPAPQGLVRSEQDKLRPPFDPTQEATYALLDAVFGEMEALFPDRYFHIGGDEVDGKYWDKDEAIQAWMRVHKIKDNHALQTYFTKRVEVIVHKHGKDMEGWDEILDGNLPKDSLIQSWRGAESLADAARMGYKTILSAGYYLDLMYPASQHYAVDPLSGKSAALSAEEKSHILGGEAAQWAEYVTPENLDNRLWPRLGAIAERLWSPESVTDVPSMYRRLAVLSRNLEYLGLEHQTSSSRMLGRIEGDDMPPELLETLARTVEPVKEYDREKTQKYDAERPLNHLVDAVSPESDQARWINELAQRAVHDPSARPELRKRFIQWRDNDAALEPYLATSMLRAPLAPLSQNLAALGALGLTALDAIESTHPVPPEQRKEQLAKVDESAAPHAELFLVVTPAVRVLIEAEPVNQ</sequence>
<keyword evidence="3 7" id="KW-0326">Glycosidase</keyword>